<feature type="chain" id="PRO_5007863957" description="Secreted protein" evidence="1">
    <location>
        <begin position="20"/>
        <end position="270"/>
    </location>
</feature>
<dbReference type="OrthoDB" id="2497682at2759"/>
<keyword evidence="3" id="KW-1185">Reference proteome</keyword>
<dbReference type="InParanoid" id="A0A165PGZ4"/>
<name>A0A165PGZ4_EXIGL</name>
<dbReference type="AlphaFoldDB" id="A0A165PGZ4"/>
<gene>
    <name evidence="2" type="ORF">EXIGLDRAFT_829389</name>
</gene>
<evidence type="ECO:0008006" key="4">
    <source>
        <dbReference type="Google" id="ProtNLM"/>
    </source>
</evidence>
<accession>A0A165PGZ4</accession>
<evidence type="ECO:0000256" key="1">
    <source>
        <dbReference type="SAM" id="SignalP"/>
    </source>
</evidence>
<proteinExistence type="predicted"/>
<sequence length="270" mass="28067">MLPVAIAAFVAVGPLAALAVPAFKTRMNALSTSYDESYTHVYVVHREMRHSGGLSSAMPMPMAHPHPPSQRDAAVFQESADVSSRSILTGASLLNSKLDQLCSYRDGMDASSSAIHGLAAVSTTQAALEPLFASQCTNELLSLQSSLEAYQDLLGNLCLETMLASLGGRLGDIEATLGNVASSANGVMLDIGVIVENVPSLKAQVGPIVYGIKCALDDLLDNITTDMAGGLLAELHINLGLFQPQLNAVVRAATRTACGCAVPALASVCV</sequence>
<evidence type="ECO:0000313" key="2">
    <source>
        <dbReference type="EMBL" id="KZW02162.1"/>
    </source>
</evidence>
<keyword evidence="1" id="KW-0732">Signal</keyword>
<dbReference type="EMBL" id="KV425889">
    <property type="protein sequence ID" value="KZW02162.1"/>
    <property type="molecule type" value="Genomic_DNA"/>
</dbReference>
<reference evidence="2 3" key="1">
    <citation type="journal article" date="2016" name="Mol. Biol. Evol.">
        <title>Comparative Genomics of Early-Diverging Mushroom-Forming Fungi Provides Insights into the Origins of Lignocellulose Decay Capabilities.</title>
        <authorList>
            <person name="Nagy L.G."/>
            <person name="Riley R."/>
            <person name="Tritt A."/>
            <person name="Adam C."/>
            <person name="Daum C."/>
            <person name="Floudas D."/>
            <person name="Sun H."/>
            <person name="Yadav J.S."/>
            <person name="Pangilinan J."/>
            <person name="Larsson K.H."/>
            <person name="Matsuura K."/>
            <person name="Barry K."/>
            <person name="Labutti K."/>
            <person name="Kuo R."/>
            <person name="Ohm R.A."/>
            <person name="Bhattacharya S.S."/>
            <person name="Shirouzu T."/>
            <person name="Yoshinaga Y."/>
            <person name="Martin F.M."/>
            <person name="Grigoriev I.V."/>
            <person name="Hibbett D.S."/>
        </authorList>
    </citation>
    <scope>NUCLEOTIDE SEQUENCE [LARGE SCALE GENOMIC DNA]</scope>
    <source>
        <strain evidence="2 3">HHB12029</strain>
    </source>
</reference>
<dbReference type="Proteomes" id="UP000077266">
    <property type="component" value="Unassembled WGS sequence"/>
</dbReference>
<feature type="signal peptide" evidence="1">
    <location>
        <begin position="1"/>
        <end position="19"/>
    </location>
</feature>
<protein>
    <recommendedName>
        <fullName evidence="4">Secreted protein</fullName>
    </recommendedName>
</protein>
<organism evidence="2 3">
    <name type="scientific">Exidia glandulosa HHB12029</name>
    <dbReference type="NCBI Taxonomy" id="1314781"/>
    <lineage>
        <taxon>Eukaryota</taxon>
        <taxon>Fungi</taxon>
        <taxon>Dikarya</taxon>
        <taxon>Basidiomycota</taxon>
        <taxon>Agaricomycotina</taxon>
        <taxon>Agaricomycetes</taxon>
        <taxon>Auriculariales</taxon>
        <taxon>Exidiaceae</taxon>
        <taxon>Exidia</taxon>
    </lineage>
</organism>
<evidence type="ECO:0000313" key="3">
    <source>
        <dbReference type="Proteomes" id="UP000077266"/>
    </source>
</evidence>